<dbReference type="AlphaFoldDB" id="A0A1I6L566"/>
<organism evidence="2 3">
    <name type="scientific">Granulicella pectinivorans</name>
    <dbReference type="NCBI Taxonomy" id="474950"/>
    <lineage>
        <taxon>Bacteria</taxon>
        <taxon>Pseudomonadati</taxon>
        <taxon>Acidobacteriota</taxon>
        <taxon>Terriglobia</taxon>
        <taxon>Terriglobales</taxon>
        <taxon>Acidobacteriaceae</taxon>
        <taxon>Granulicella</taxon>
    </lineage>
</organism>
<sequence>MADWRIGFARQRITPPLGCEMAGFDARMGVANAVHDDLHAHALIFDDGGTQAALISIDVIAVSAEFSLAVRRDIESSTGIPAGNVFLAATHTHCGPVTINGFFNQGQFLDPAYLLSLHEHVVSAVVRASESRKPRVLKTGMAPVEGIAVNRRTPDGLPVDPYAGVLAIEETDGTIAAIAVIYACHTTVLGPNTLSLTQDFPFYTLAKLKSELGDDVETLYFNGAQGDLSIGHKSNLSAVGIIDPFRTFATAQRLGERLADAVLAGLPTLTPEASRVQVLSKNVALPLKQYEPLAVMTAAREKAGRAIVADRMDAEMLAIRQQSLYARIEEYHARLYEESEAPEPKTLTVEFAAVLLGETAFITLPGEIFIRVALAIRAASPFAKTLFLGLTNNYIGYLPDHEATRDSGYEVVASRVPAIAGDILQSEAASMLHALKEAL</sequence>
<accession>A0A1I6L566</accession>
<gene>
    <name evidence="2" type="ORF">SAMN05421771_0274</name>
</gene>
<reference evidence="2 3" key="1">
    <citation type="submission" date="2016-10" db="EMBL/GenBank/DDBJ databases">
        <authorList>
            <person name="de Groot N.N."/>
        </authorList>
    </citation>
    <scope>NUCLEOTIDE SEQUENCE [LARGE SCALE GENOMIC DNA]</scope>
    <source>
        <strain evidence="2 3">DSM 21001</strain>
    </source>
</reference>
<protein>
    <submittedName>
        <fullName evidence="2">Neutral/alkaline non-lysosomal ceramidase, N-terminal</fullName>
    </submittedName>
</protein>
<dbReference type="InterPro" id="IPR031329">
    <property type="entry name" value="NEUT/ALK_ceramidase_N"/>
</dbReference>
<evidence type="ECO:0000313" key="3">
    <source>
        <dbReference type="Proteomes" id="UP000199024"/>
    </source>
</evidence>
<dbReference type="RefSeq" id="WP_089835896.1">
    <property type="nucleotide sequence ID" value="NZ_FOZL01000001.1"/>
</dbReference>
<dbReference type="EMBL" id="FOZL01000001">
    <property type="protein sequence ID" value="SFR98574.1"/>
    <property type="molecule type" value="Genomic_DNA"/>
</dbReference>
<feature type="domain" description="Neutral/alkaline non-lysosomal ceramidase N-terminal" evidence="1">
    <location>
        <begin position="5"/>
        <end position="151"/>
    </location>
</feature>
<keyword evidence="3" id="KW-1185">Reference proteome</keyword>
<evidence type="ECO:0000259" key="1">
    <source>
        <dbReference type="Pfam" id="PF04734"/>
    </source>
</evidence>
<dbReference type="Proteomes" id="UP000199024">
    <property type="component" value="Unassembled WGS sequence"/>
</dbReference>
<name>A0A1I6L566_9BACT</name>
<evidence type="ECO:0000313" key="2">
    <source>
        <dbReference type="EMBL" id="SFR98574.1"/>
    </source>
</evidence>
<dbReference type="Pfam" id="PF04734">
    <property type="entry name" value="Ceramidase_alk"/>
    <property type="match status" value="1"/>
</dbReference>
<proteinExistence type="predicted"/>
<dbReference type="OrthoDB" id="337762at2"/>
<dbReference type="STRING" id="474950.SAMN05421771_0274"/>